<reference evidence="2 3" key="1">
    <citation type="submission" date="2021-01" db="EMBL/GenBank/DDBJ databases">
        <title>Whole genome shotgun sequence of Actinoplanes humidus NBRC 14915.</title>
        <authorList>
            <person name="Komaki H."/>
            <person name="Tamura T."/>
        </authorList>
    </citation>
    <scope>NUCLEOTIDE SEQUENCE [LARGE SCALE GENOMIC DNA]</scope>
    <source>
        <strain evidence="2 3">NBRC 14915</strain>
    </source>
</reference>
<keyword evidence="1" id="KW-0812">Transmembrane</keyword>
<organism evidence="2 3">
    <name type="scientific">Winogradskya humida</name>
    <dbReference type="NCBI Taxonomy" id="113566"/>
    <lineage>
        <taxon>Bacteria</taxon>
        <taxon>Bacillati</taxon>
        <taxon>Actinomycetota</taxon>
        <taxon>Actinomycetes</taxon>
        <taxon>Micromonosporales</taxon>
        <taxon>Micromonosporaceae</taxon>
        <taxon>Winogradskya</taxon>
    </lineage>
</organism>
<keyword evidence="1" id="KW-1133">Transmembrane helix</keyword>
<comment type="caution">
    <text evidence="2">The sequence shown here is derived from an EMBL/GenBank/DDBJ whole genome shotgun (WGS) entry which is preliminary data.</text>
</comment>
<evidence type="ECO:0000256" key="1">
    <source>
        <dbReference type="SAM" id="Phobius"/>
    </source>
</evidence>
<keyword evidence="1" id="KW-0472">Membrane</keyword>
<protein>
    <submittedName>
        <fullName evidence="2">Uncharacterized protein</fullName>
    </submittedName>
</protein>
<accession>A0ABQ3ZIE7</accession>
<dbReference type="EMBL" id="BOMN01000018">
    <property type="protein sequence ID" value="GIE18370.1"/>
    <property type="molecule type" value="Genomic_DNA"/>
</dbReference>
<keyword evidence="3" id="KW-1185">Reference proteome</keyword>
<gene>
    <name evidence="2" type="ORF">Ahu01nite_014720</name>
</gene>
<dbReference type="Proteomes" id="UP000603200">
    <property type="component" value="Unassembled WGS sequence"/>
</dbReference>
<sequence length="172" mass="18631">MTVQGTNGATWRVRVVWEPRWRALARRFGGWRRNRKNGPDLGGLDFPSSSHSGGGGGGWGDLGDDIAIGIAIIVGMIVFGVLFWWFLLPLLLLVLDVVVVVVLLIAGIVGRVLFRRPWIVEATGDGGAPVAAEVVGWRAALRSRDEIADRLRLGYSPQDAVTAVRLPGAQRL</sequence>
<evidence type="ECO:0000313" key="2">
    <source>
        <dbReference type="EMBL" id="GIE18370.1"/>
    </source>
</evidence>
<name>A0ABQ3ZIE7_9ACTN</name>
<proteinExistence type="predicted"/>
<evidence type="ECO:0000313" key="3">
    <source>
        <dbReference type="Proteomes" id="UP000603200"/>
    </source>
</evidence>
<feature type="transmembrane region" description="Helical" evidence="1">
    <location>
        <begin position="66"/>
        <end position="87"/>
    </location>
</feature>
<feature type="transmembrane region" description="Helical" evidence="1">
    <location>
        <begin position="93"/>
        <end position="114"/>
    </location>
</feature>